<dbReference type="GO" id="GO:0003910">
    <property type="term" value="F:DNA ligase (ATP) activity"/>
    <property type="evidence" value="ECO:0007669"/>
    <property type="project" value="UniProtKB-EC"/>
</dbReference>
<keyword evidence="3 6" id="KW-0436">Ligase</keyword>
<evidence type="ECO:0000256" key="3">
    <source>
        <dbReference type="ARBA" id="ARBA00022598"/>
    </source>
</evidence>
<feature type="domain" description="ATP-dependent DNA ligase family profile" evidence="5">
    <location>
        <begin position="104"/>
        <end position="227"/>
    </location>
</feature>
<proteinExistence type="inferred from homology"/>
<dbReference type="EMBL" id="DTHB01000016">
    <property type="protein sequence ID" value="HGB13830.1"/>
    <property type="molecule type" value="Genomic_DNA"/>
</dbReference>
<dbReference type="SUPFAM" id="SSF50249">
    <property type="entry name" value="Nucleic acid-binding proteins"/>
    <property type="match status" value="1"/>
</dbReference>
<dbReference type="PANTHER" id="PTHR45674:SF4">
    <property type="entry name" value="DNA LIGASE 1"/>
    <property type="match status" value="1"/>
</dbReference>
<dbReference type="EC" id="6.5.1.1" evidence="2"/>
<reference evidence="6" key="1">
    <citation type="journal article" date="2020" name="mSystems">
        <title>Genome- and Community-Level Interaction Insights into Carbon Utilization and Element Cycling Functions of Hydrothermarchaeota in Hydrothermal Sediment.</title>
        <authorList>
            <person name="Zhou Z."/>
            <person name="Liu Y."/>
            <person name="Xu W."/>
            <person name="Pan J."/>
            <person name="Luo Z.H."/>
            <person name="Li M."/>
        </authorList>
    </citation>
    <scope>NUCLEOTIDE SEQUENCE [LARGE SCALE GENOMIC DNA]</scope>
    <source>
        <strain evidence="6">SpSt-776</strain>
    </source>
</reference>
<dbReference type="Gene3D" id="2.40.50.140">
    <property type="entry name" value="Nucleic acid-binding proteins"/>
    <property type="match status" value="1"/>
</dbReference>
<evidence type="ECO:0000259" key="5">
    <source>
        <dbReference type="PROSITE" id="PS50160"/>
    </source>
</evidence>
<dbReference type="InterPro" id="IPR012310">
    <property type="entry name" value="DNA_ligase_ATP-dep_cent"/>
</dbReference>
<name>A0A7C3WGI6_9BACT</name>
<organism evidence="6">
    <name type="scientific">Desulfobacca acetoxidans</name>
    <dbReference type="NCBI Taxonomy" id="60893"/>
    <lineage>
        <taxon>Bacteria</taxon>
        <taxon>Pseudomonadati</taxon>
        <taxon>Thermodesulfobacteriota</taxon>
        <taxon>Desulfobaccia</taxon>
        <taxon>Desulfobaccales</taxon>
        <taxon>Desulfobaccaceae</taxon>
        <taxon>Desulfobacca</taxon>
    </lineage>
</organism>
<protein>
    <recommendedName>
        <fullName evidence="2">DNA ligase (ATP)</fullName>
        <ecNumber evidence="2">6.5.1.1</ecNumber>
    </recommendedName>
</protein>
<gene>
    <name evidence="6" type="ORF">ENV62_01130</name>
</gene>
<dbReference type="PANTHER" id="PTHR45674">
    <property type="entry name" value="DNA LIGASE 1/3 FAMILY MEMBER"/>
    <property type="match status" value="1"/>
</dbReference>
<dbReference type="CDD" id="cd07971">
    <property type="entry name" value="OBF_DNA_ligase_LigD"/>
    <property type="match status" value="1"/>
</dbReference>
<dbReference type="SUPFAM" id="SSF56091">
    <property type="entry name" value="DNA ligase/mRNA capping enzyme, catalytic domain"/>
    <property type="match status" value="1"/>
</dbReference>
<dbReference type="InterPro" id="IPR050191">
    <property type="entry name" value="ATP-dep_DNA_ligase"/>
</dbReference>
<dbReference type="InterPro" id="IPR012340">
    <property type="entry name" value="NA-bd_OB-fold"/>
</dbReference>
<dbReference type="Pfam" id="PF04679">
    <property type="entry name" value="DNA_ligase_A_C"/>
    <property type="match status" value="1"/>
</dbReference>
<dbReference type="InterPro" id="IPR014146">
    <property type="entry name" value="LigD_ligase_dom"/>
</dbReference>
<dbReference type="NCBIfam" id="TIGR02779">
    <property type="entry name" value="NHEJ_ligase_lig"/>
    <property type="match status" value="1"/>
</dbReference>
<dbReference type="PROSITE" id="PS50160">
    <property type="entry name" value="DNA_LIGASE_A3"/>
    <property type="match status" value="1"/>
</dbReference>
<dbReference type="Gene3D" id="3.30.470.30">
    <property type="entry name" value="DNA ligase/mRNA capping enzyme"/>
    <property type="match status" value="1"/>
</dbReference>
<dbReference type="GO" id="GO:0005524">
    <property type="term" value="F:ATP binding"/>
    <property type="evidence" value="ECO:0007669"/>
    <property type="project" value="InterPro"/>
</dbReference>
<evidence type="ECO:0000313" key="6">
    <source>
        <dbReference type="EMBL" id="HGB13830.1"/>
    </source>
</evidence>
<dbReference type="GO" id="GO:0006310">
    <property type="term" value="P:DNA recombination"/>
    <property type="evidence" value="ECO:0007669"/>
    <property type="project" value="InterPro"/>
</dbReference>
<dbReference type="GO" id="GO:0006281">
    <property type="term" value="P:DNA repair"/>
    <property type="evidence" value="ECO:0007669"/>
    <property type="project" value="InterPro"/>
</dbReference>
<dbReference type="Gene3D" id="3.30.1490.70">
    <property type="match status" value="1"/>
</dbReference>
<dbReference type="CDD" id="cd07906">
    <property type="entry name" value="Adenylation_DNA_ligase_LigD_LigC"/>
    <property type="match status" value="1"/>
</dbReference>
<comment type="similarity">
    <text evidence="1">Belongs to the ATP-dependent DNA ligase family.</text>
</comment>
<evidence type="ECO:0000256" key="4">
    <source>
        <dbReference type="ARBA" id="ARBA00034003"/>
    </source>
</evidence>
<dbReference type="AlphaFoldDB" id="A0A7C3WGI6"/>
<sequence>MLDDKILPMLAYSADPFDSPRHLFEIKWDGTRCLLFVRPGGLRLQNRRLEEIAFRYPELQNLHHSIKARNAILDGELVVLHQGRPDFRKLQQREQAANPAKISLLAQKLPATYVAFDVLFLNDEKKLALPLIERKALLKEILTESPHLVESRFIRQWGVSFFHQAVEQGLEGIMGKNLTSPYLMGKRSRYWLKIKPRLREDCLVVGYTPGEGSRAPYFGALLVAAPKDGDLIYRGKVGSGFTEEDLQELAARLQALRTDTCPLPHKVKVAAVQWVKPELKAEIHFQELTPRGHFRAPVFRRLLP</sequence>
<accession>A0A7C3WGI6</accession>
<evidence type="ECO:0000256" key="2">
    <source>
        <dbReference type="ARBA" id="ARBA00012727"/>
    </source>
</evidence>
<dbReference type="Pfam" id="PF01068">
    <property type="entry name" value="DNA_ligase_A_M"/>
    <property type="match status" value="1"/>
</dbReference>
<comment type="catalytic activity">
    <reaction evidence="4">
        <text>ATP + (deoxyribonucleotide)n-3'-hydroxyl + 5'-phospho-(deoxyribonucleotide)m = (deoxyribonucleotide)n+m + AMP + diphosphate.</text>
        <dbReference type="EC" id="6.5.1.1"/>
    </reaction>
</comment>
<dbReference type="InterPro" id="IPR012309">
    <property type="entry name" value="DNA_ligase_ATP-dep_C"/>
</dbReference>
<evidence type="ECO:0000256" key="1">
    <source>
        <dbReference type="ARBA" id="ARBA00007572"/>
    </source>
</evidence>
<comment type="caution">
    <text evidence="6">The sequence shown here is derived from an EMBL/GenBank/DDBJ whole genome shotgun (WGS) entry which is preliminary data.</text>
</comment>